<evidence type="ECO:0000259" key="2">
    <source>
        <dbReference type="Pfam" id="PF13360"/>
    </source>
</evidence>
<keyword evidence="4" id="KW-1185">Reference proteome</keyword>
<proteinExistence type="predicted"/>
<sequence>MPSVRMLALVLAVLALVARAPAARAADWIHWRGPMQNGHSLEKNLPGEFDPTKGKEGNVVWTAPYGGRCAPLVMDGRVYVIQGTGSGLEEAEQLVCVDEQNGKLHWSYRVNVFHTDIVSTRVAWAPLTGDPATGHVYAQTTGGELLCLDKAGKLVWKHSLTEEYGRASGYGGRLPAPIFDSGLVIVGMISSSWGDFSRGANRFVAFDGKTGEVVWWFDPGFPSKETYGSNPIVAVLNGQRVLLTGGGDGYLHAIKLRTGERIWSYQYCSGAANPAPLVSGNYVYAVHGDENPEGGPYGRIICLDASKIGTDGKPELVWEYRKSVRFGLTSPAIADGLLYAADDVGDLHCFNAKSGKELWKYRYANEVRGSPLIADGKLYINDVQRRMLILTLNGNSKPDEGDTFEFRFKEPKGIYSETNGTPIAVNGRVYFVSAASLWCLGLPNTKPEVVKYPSLPPETPYKDDAVAGARLFPADVVLKPSGKAKFQVVYVDANGREVKDTRPSPPATWALPLPAKTPTGAQPPALQGKIDNGELAVAPVPAQQGYVEFDGGGIKARARVRVAAQISWKQDFEKAPAGSSPGGWVNANGKFTVVKLADGNMVLMKNNNDPRPPLAKANTFITLPDSANYTIQADLMGTRVRDGMADFGIINSRYTLVLDGKTDPDSKKRQVRLFSWEARPRITRIEDFDWQPDVWYTAKLTIEQKEKTAIVRGKVWKRGDPEPEAWTVEFEDPSPNRVGSAGLYGYVTNSTATLTGANCYYDNIAITPNAKK</sequence>
<evidence type="ECO:0000313" key="4">
    <source>
        <dbReference type="Proteomes" id="UP000503447"/>
    </source>
</evidence>
<dbReference type="Pfam" id="PF13360">
    <property type="entry name" value="PQQ_2"/>
    <property type="match status" value="2"/>
</dbReference>
<protein>
    <recommendedName>
        <fullName evidence="2">Pyrrolo-quinoline quinone repeat domain-containing protein</fullName>
    </recommendedName>
</protein>
<keyword evidence="1" id="KW-0732">Signal</keyword>
<feature type="chain" id="PRO_5027015053" description="Pyrrolo-quinoline quinone repeat domain-containing protein" evidence="1">
    <location>
        <begin position="26"/>
        <end position="772"/>
    </location>
</feature>
<dbReference type="PANTHER" id="PTHR34512:SF30">
    <property type="entry name" value="OUTER MEMBRANE PROTEIN ASSEMBLY FACTOR BAMB"/>
    <property type="match status" value="1"/>
</dbReference>
<dbReference type="InterPro" id="IPR011047">
    <property type="entry name" value="Quinoprotein_ADH-like_sf"/>
</dbReference>
<accession>A0A6M5Z349</accession>
<dbReference type="SMART" id="SM00564">
    <property type="entry name" value="PQQ"/>
    <property type="match status" value="5"/>
</dbReference>
<dbReference type="InterPro" id="IPR002372">
    <property type="entry name" value="PQQ_rpt_dom"/>
</dbReference>
<dbReference type="PANTHER" id="PTHR34512">
    <property type="entry name" value="CELL SURFACE PROTEIN"/>
    <property type="match status" value="1"/>
</dbReference>
<evidence type="ECO:0000313" key="3">
    <source>
        <dbReference type="EMBL" id="QJX00679.1"/>
    </source>
</evidence>
<dbReference type="KEGG" id="ftj:FTUN_8311"/>
<dbReference type="SUPFAM" id="SSF50998">
    <property type="entry name" value="Quinoprotein alcohol dehydrogenase-like"/>
    <property type="match status" value="1"/>
</dbReference>
<dbReference type="InterPro" id="IPR015943">
    <property type="entry name" value="WD40/YVTN_repeat-like_dom_sf"/>
</dbReference>
<feature type="domain" description="Pyrrolo-quinoline quinone repeat" evidence="2">
    <location>
        <begin position="327"/>
        <end position="389"/>
    </location>
</feature>
<dbReference type="Gene3D" id="2.60.120.560">
    <property type="entry name" value="Exo-inulinase, domain 1"/>
    <property type="match status" value="1"/>
</dbReference>
<organism evidence="3 4">
    <name type="scientific">Frigoriglobus tundricola</name>
    <dbReference type="NCBI Taxonomy" id="2774151"/>
    <lineage>
        <taxon>Bacteria</taxon>
        <taxon>Pseudomonadati</taxon>
        <taxon>Planctomycetota</taxon>
        <taxon>Planctomycetia</taxon>
        <taxon>Gemmatales</taxon>
        <taxon>Gemmataceae</taxon>
        <taxon>Frigoriglobus</taxon>
    </lineage>
</organism>
<dbReference type="Gene3D" id="2.130.10.10">
    <property type="entry name" value="YVTN repeat-like/Quinoprotein amine dehydrogenase"/>
    <property type="match status" value="1"/>
</dbReference>
<evidence type="ECO:0000256" key="1">
    <source>
        <dbReference type="SAM" id="SignalP"/>
    </source>
</evidence>
<dbReference type="Gene3D" id="2.40.10.480">
    <property type="match status" value="1"/>
</dbReference>
<dbReference type="Proteomes" id="UP000503447">
    <property type="component" value="Chromosome"/>
</dbReference>
<dbReference type="EMBL" id="CP053452">
    <property type="protein sequence ID" value="QJX00679.1"/>
    <property type="molecule type" value="Genomic_DNA"/>
</dbReference>
<name>A0A6M5Z349_9BACT</name>
<reference evidence="4" key="1">
    <citation type="submission" date="2020-05" db="EMBL/GenBank/DDBJ databases">
        <title>Frigoriglobus tundricola gen. nov., sp. nov., a psychrotolerant cellulolytic planctomycete of the family Gemmataceae with two divergent copies of 16S rRNA gene.</title>
        <authorList>
            <person name="Kulichevskaya I.S."/>
            <person name="Ivanova A.A."/>
            <person name="Naumoff D.G."/>
            <person name="Beletsky A.V."/>
            <person name="Rijpstra W.I.C."/>
            <person name="Sinninghe Damste J.S."/>
            <person name="Mardanov A.V."/>
            <person name="Ravin N.V."/>
            <person name="Dedysh S.N."/>
        </authorList>
    </citation>
    <scope>NUCLEOTIDE SEQUENCE [LARGE SCALE GENOMIC DNA]</scope>
    <source>
        <strain evidence="4">PL17</strain>
    </source>
</reference>
<feature type="signal peptide" evidence="1">
    <location>
        <begin position="1"/>
        <end position="25"/>
    </location>
</feature>
<feature type="domain" description="Pyrrolo-quinoline quinone repeat" evidence="2">
    <location>
        <begin position="132"/>
        <end position="291"/>
    </location>
</feature>
<dbReference type="RefSeq" id="WP_171475379.1">
    <property type="nucleotide sequence ID" value="NZ_CP053452.2"/>
</dbReference>
<dbReference type="InterPro" id="IPR018391">
    <property type="entry name" value="PQQ_b-propeller_rpt"/>
</dbReference>
<gene>
    <name evidence="3" type="ORF">FTUN_8311</name>
</gene>
<dbReference type="AlphaFoldDB" id="A0A6M5Z349"/>